<dbReference type="PANTHER" id="PTHR45661:SF3">
    <property type="entry name" value="IG-LIKE DOMAIN-CONTAINING PROTEIN"/>
    <property type="match status" value="1"/>
</dbReference>
<feature type="non-terminal residue" evidence="1">
    <location>
        <position position="329"/>
    </location>
</feature>
<dbReference type="PANTHER" id="PTHR45661">
    <property type="entry name" value="SURFACE ANTIGEN"/>
    <property type="match status" value="1"/>
</dbReference>
<evidence type="ECO:0000313" key="1">
    <source>
        <dbReference type="EMBL" id="JAP96018.1"/>
    </source>
</evidence>
<dbReference type="SUPFAM" id="SSF52058">
    <property type="entry name" value="L domain-like"/>
    <property type="match status" value="1"/>
</dbReference>
<dbReference type="InterPro" id="IPR053139">
    <property type="entry name" value="Surface_bspA-like"/>
</dbReference>
<proteinExistence type="predicted"/>
<dbReference type="AlphaFoldDB" id="A0A146KIP0"/>
<dbReference type="Pfam" id="PF13306">
    <property type="entry name" value="LRR_5"/>
    <property type="match status" value="2"/>
</dbReference>
<dbReference type="EMBL" id="GDID01000588">
    <property type="protein sequence ID" value="JAP96018.1"/>
    <property type="molecule type" value="Transcribed_RNA"/>
</dbReference>
<dbReference type="Gene3D" id="3.80.10.10">
    <property type="entry name" value="Ribonuclease Inhibitor"/>
    <property type="match status" value="2"/>
</dbReference>
<gene>
    <name evidence="1" type="ORF">TPC1_10795</name>
</gene>
<protein>
    <submittedName>
        <fullName evidence="1">Leucine rich repeats-containing protein</fullName>
    </submittedName>
</protein>
<sequence>LKGMQIEKTLEKACYWMFSLMGFDFPQLKVIQKFSFCACLNLKYIVLNLVQIGAQHMFQHCWCLLYAEMNAIQEVPIDGFKNCKSLQHCCFINAKKFQENSFIDCDSLVSITCSSTVDHEKAGLQPQVIFQTSFNIKQSQDQHTQKQFEQFRQRPIKLRYNCSLVELASNTVQIILSDTFKNYFKLRFIHIPKVKMIGQRAFFQCYNLKEVNVKELQVVKQQAFYACTQLSSINLSTVETMEMQAFFYCTMLNNLNLQNLKTMQADTFSYCNELKHVKLNELMEKNSFWANFTLKKHLKWGYFSFVKTQLKIKVQQKKLRVINVLFSKM</sequence>
<reference evidence="1" key="1">
    <citation type="submission" date="2015-07" db="EMBL/GenBank/DDBJ databases">
        <title>Adaptation to a free-living lifestyle via gene acquisitions in the diplomonad Trepomonas sp. PC1.</title>
        <authorList>
            <person name="Xu F."/>
            <person name="Jerlstrom-Hultqvist J."/>
            <person name="Kolisko M."/>
            <person name="Simpson A.G.B."/>
            <person name="Roger A.J."/>
            <person name="Svard S.G."/>
            <person name="Andersson J.O."/>
        </authorList>
    </citation>
    <scope>NUCLEOTIDE SEQUENCE</scope>
    <source>
        <strain evidence="1">PC1</strain>
    </source>
</reference>
<dbReference type="InterPro" id="IPR026906">
    <property type="entry name" value="LRR_5"/>
</dbReference>
<feature type="non-terminal residue" evidence="1">
    <location>
        <position position="1"/>
    </location>
</feature>
<dbReference type="InterPro" id="IPR032675">
    <property type="entry name" value="LRR_dom_sf"/>
</dbReference>
<accession>A0A146KIP0</accession>
<name>A0A146KIP0_9EUKA</name>
<organism evidence="1">
    <name type="scientific">Trepomonas sp. PC1</name>
    <dbReference type="NCBI Taxonomy" id="1076344"/>
    <lineage>
        <taxon>Eukaryota</taxon>
        <taxon>Metamonada</taxon>
        <taxon>Diplomonadida</taxon>
        <taxon>Hexamitidae</taxon>
        <taxon>Hexamitinae</taxon>
        <taxon>Trepomonas</taxon>
    </lineage>
</organism>